<dbReference type="EMBL" id="LVJH01000006">
    <property type="protein sequence ID" value="OAB44706.1"/>
    <property type="molecule type" value="Genomic_DNA"/>
</dbReference>
<protein>
    <submittedName>
        <fullName evidence="1">Uncharacterized protein</fullName>
    </submittedName>
</protein>
<comment type="caution">
    <text evidence="1">The sequence shown here is derived from an EMBL/GenBank/DDBJ whole genome shotgun (WGS) entry which is preliminary data.</text>
</comment>
<sequence length="94" mass="11404">MRCDYTSVNEAIQECERHFKRKIMLPKKLLQIAFTHELTRCSNKVEGDDINSKLEIEYFNEFISINHYQIWEKPFEHKYSEVHLRKGIALTEHY</sequence>
<gene>
    <name evidence="1" type="ORF">PGLA_04640</name>
</gene>
<evidence type="ECO:0000313" key="2">
    <source>
        <dbReference type="Proteomes" id="UP000076967"/>
    </source>
</evidence>
<keyword evidence="2" id="KW-1185">Reference proteome</keyword>
<organism evidence="1 2">
    <name type="scientific">Paenibacillus glacialis</name>
    <dbReference type="NCBI Taxonomy" id="494026"/>
    <lineage>
        <taxon>Bacteria</taxon>
        <taxon>Bacillati</taxon>
        <taxon>Bacillota</taxon>
        <taxon>Bacilli</taxon>
        <taxon>Bacillales</taxon>
        <taxon>Paenibacillaceae</taxon>
        <taxon>Paenibacillus</taxon>
    </lineage>
</organism>
<proteinExistence type="predicted"/>
<dbReference type="STRING" id="494026.PGLA_04640"/>
<dbReference type="AlphaFoldDB" id="A0A162K8W9"/>
<name>A0A162K8W9_9BACL</name>
<evidence type="ECO:0000313" key="1">
    <source>
        <dbReference type="EMBL" id="OAB44706.1"/>
    </source>
</evidence>
<accession>A0A162K8W9</accession>
<dbReference type="Proteomes" id="UP000076967">
    <property type="component" value="Unassembled WGS sequence"/>
</dbReference>
<reference evidence="1 2" key="1">
    <citation type="submission" date="2016-03" db="EMBL/GenBank/DDBJ databases">
        <title>Draft genome sequence of Paenibacillus glacialis DSM 22343.</title>
        <authorList>
            <person name="Shin S.-K."/>
            <person name="Yi H."/>
        </authorList>
    </citation>
    <scope>NUCLEOTIDE SEQUENCE [LARGE SCALE GENOMIC DNA]</scope>
    <source>
        <strain evidence="1 2">DSM 22343</strain>
    </source>
</reference>